<dbReference type="SUPFAM" id="SSF158745">
    <property type="entry name" value="LanC-like"/>
    <property type="match status" value="1"/>
</dbReference>
<dbReference type="PANTHER" id="PTHR12736">
    <property type="entry name" value="LANC-LIKE PROTEIN"/>
    <property type="match status" value="1"/>
</dbReference>
<dbReference type="Pfam" id="PF05147">
    <property type="entry name" value="LANC_like"/>
    <property type="match status" value="1"/>
</dbReference>
<name>A0A3A8PS79_9BACT</name>
<feature type="binding site" evidence="1">
    <location>
        <position position="283"/>
    </location>
    <ligand>
        <name>Zn(2+)</name>
        <dbReference type="ChEBI" id="CHEBI:29105"/>
    </ligand>
</feature>
<evidence type="ECO:0000256" key="1">
    <source>
        <dbReference type="PIRSR" id="PIRSR607822-1"/>
    </source>
</evidence>
<dbReference type="PANTHER" id="PTHR12736:SF7">
    <property type="entry name" value="LANC-LIKE PROTEIN 3"/>
    <property type="match status" value="1"/>
</dbReference>
<evidence type="ECO:0008006" key="4">
    <source>
        <dbReference type="Google" id="ProtNLM"/>
    </source>
</evidence>
<dbReference type="GO" id="GO:0031179">
    <property type="term" value="P:peptide modification"/>
    <property type="evidence" value="ECO:0007669"/>
    <property type="project" value="InterPro"/>
</dbReference>
<dbReference type="EMBL" id="RAWM01000171">
    <property type="protein sequence ID" value="RKH59317.1"/>
    <property type="molecule type" value="Genomic_DNA"/>
</dbReference>
<sequence>MDASAGLIVLHAVHRQDWQPILEGDQAARAWQVIEFITRDLRARPDTYARDFSLSRGMSGIAVLFAYLSRAGVGGDAGEFSLQALERAMDGAASTPMPLGLYSGLTGVAWAAEHVHRCLFGQVPEDLTAQVMELVCAQLAAPEWEGGHDLVSGLVGLGVYGLEYPERSAARECLGQVVRLLEQLSERDGLGARWWTVPGKQAPHLRTRYNVPHLNLGMAHGSPGVIALLARACSAWEPPPARELIRDAVRDLLRERLPEGGASRFPAWVARSLPPKEARAAWCYGDPGVAAALLLASRELGVPEWEQEALLTARLAAQRPVEECRVKDALVCHGMAGLGHVFNRLYQATGEPRLLEAARGWFSRTLDVFQPGCGIGGYQSLELEGAASEAWQDAPGVLAGSAGVALTLLAATTHIEPHWDRMLLMDLPPGPPAVGAPSREP</sequence>
<keyword evidence="3" id="KW-1185">Reference proteome</keyword>
<dbReference type="SMART" id="SM01260">
    <property type="entry name" value="LANC_like"/>
    <property type="match status" value="1"/>
</dbReference>
<dbReference type="CDD" id="cd04793">
    <property type="entry name" value="LanC"/>
    <property type="match status" value="1"/>
</dbReference>
<feature type="binding site" evidence="1">
    <location>
        <position position="332"/>
    </location>
    <ligand>
        <name>Zn(2+)</name>
        <dbReference type="ChEBI" id="CHEBI:29105"/>
    </ligand>
</feature>
<gene>
    <name evidence="2" type="ORF">D7X96_35595</name>
</gene>
<dbReference type="PRINTS" id="PR01955">
    <property type="entry name" value="LANCFRANKIA"/>
</dbReference>
<keyword evidence="1" id="KW-0479">Metal-binding</keyword>
<protein>
    <recommendedName>
        <fullName evidence="4">Lanthionine biosynthesis cyclase LanC</fullName>
    </recommendedName>
</protein>
<proteinExistence type="predicted"/>
<dbReference type="GO" id="GO:0005886">
    <property type="term" value="C:plasma membrane"/>
    <property type="evidence" value="ECO:0007669"/>
    <property type="project" value="TreeGrafter"/>
</dbReference>
<dbReference type="GO" id="GO:0046872">
    <property type="term" value="F:metal ion binding"/>
    <property type="evidence" value="ECO:0007669"/>
    <property type="project" value="UniProtKB-KW"/>
</dbReference>
<reference evidence="3" key="1">
    <citation type="submission" date="2018-09" db="EMBL/GenBank/DDBJ databases">
        <authorList>
            <person name="Livingstone P.G."/>
            <person name="Whitworth D.E."/>
        </authorList>
    </citation>
    <scope>NUCLEOTIDE SEQUENCE [LARGE SCALE GENOMIC DNA]</scope>
    <source>
        <strain evidence="3">AB047A</strain>
    </source>
</reference>
<dbReference type="Proteomes" id="UP000282656">
    <property type="component" value="Unassembled WGS sequence"/>
</dbReference>
<dbReference type="Gene3D" id="1.50.10.20">
    <property type="match status" value="1"/>
</dbReference>
<dbReference type="PRINTS" id="PR01950">
    <property type="entry name" value="LANCSUPER"/>
</dbReference>
<evidence type="ECO:0000313" key="2">
    <source>
        <dbReference type="EMBL" id="RKH59317.1"/>
    </source>
</evidence>
<dbReference type="InterPro" id="IPR033889">
    <property type="entry name" value="LanC"/>
</dbReference>
<comment type="caution">
    <text evidence="2">The sequence shown here is derived from an EMBL/GenBank/DDBJ whole genome shotgun (WGS) entry which is preliminary data.</text>
</comment>
<organism evidence="2 3">
    <name type="scientific">Corallococcus interemptor</name>
    <dbReference type="NCBI Taxonomy" id="2316720"/>
    <lineage>
        <taxon>Bacteria</taxon>
        <taxon>Pseudomonadati</taxon>
        <taxon>Myxococcota</taxon>
        <taxon>Myxococcia</taxon>
        <taxon>Myxococcales</taxon>
        <taxon>Cystobacterineae</taxon>
        <taxon>Myxococcaceae</taxon>
        <taxon>Corallococcus</taxon>
    </lineage>
</organism>
<feature type="binding site" evidence="1">
    <location>
        <position position="333"/>
    </location>
    <ligand>
        <name>Zn(2+)</name>
        <dbReference type="ChEBI" id="CHEBI:29105"/>
    </ligand>
</feature>
<keyword evidence="1" id="KW-0862">Zinc</keyword>
<dbReference type="InterPro" id="IPR007822">
    <property type="entry name" value="LANC-like"/>
</dbReference>
<evidence type="ECO:0000313" key="3">
    <source>
        <dbReference type="Proteomes" id="UP000282656"/>
    </source>
</evidence>
<dbReference type="AlphaFoldDB" id="A0A3A8PS79"/>
<accession>A0A3A8PS79</accession>